<accession>A0A9K3N1C5</accession>
<keyword evidence="2" id="KW-1185">Reference proteome</keyword>
<proteinExistence type="predicted"/>
<dbReference type="Proteomes" id="UP000215914">
    <property type="component" value="Unassembled WGS sequence"/>
</dbReference>
<evidence type="ECO:0000313" key="2">
    <source>
        <dbReference type="Proteomes" id="UP000215914"/>
    </source>
</evidence>
<name>A0A9K3N1C5_HELAN</name>
<organism evidence="1 2">
    <name type="scientific">Helianthus annuus</name>
    <name type="common">Common sunflower</name>
    <dbReference type="NCBI Taxonomy" id="4232"/>
    <lineage>
        <taxon>Eukaryota</taxon>
        <taxon>Viridiplantae</taxon>
        <taxon>Streptophyta</taxon>
        <taxon>Embryophyta</taxon>
        <taxon>Tracheophyta</taxon>
        <taxon>Spermatophyta</taxon>
        <taxon>Magnoliopsida</taxon>
        <taxon>eudicotyledons</taxon>
        <taxon>Gunneridae</taxon>
        <taxon>Pentapetalae</taxon>
        <taxon>asterids</taxon>
        <taxon>campanulids</taxon>
        <taxon>Asterales</taxon>
        <taxon>Asteraceae</taxon>
        <taxon>Asteroideae</taxon>
        <taxon>Heliantheae alliance</taxon>
        <taxon>Heliantheae</taxon>
        <taxon>Helianthus</taxon>
    </lineage>
</organism>
<sequence length="43" mass="4911">MTEIPFVLLDYSHLYSCVLTRNRNAIDLNVLISMLLSLGVLRC</sequence>
<dbReference type="AlphaFoldDB" id="A0A9K3N1C5"/>
<protein>
    <submittedName>
        <fullName evidence="1">Uncharacterized protein</fullName>
    </submittedName>
</protein>
<dbReference type="EMBL" id="MNCJ02000326">
    <property type="protein sequence ID" value="KAF5783381.1"/>
    <property type="molecule type" value="Genomic_DNA"/>
</dbReference>
<gene>
    <name evidence="1" type="ORF">HanXRQr2_Chr11g0507261</name>
</gene>
<evidence type="ECO:0000313" key="1">
    <source>
        <dbReference type="EMBL" id="KAF5783381.1"/>
    </source>
</evidence>
<reference evidence="1" key="2">
    <citation type="submission" date="2020-06" db="EMBL/GenBank/DDBJ databases">
        <title>Helianthus annuus Genome sequencing and assembly Release 2.</title>
        <authorList>
            <person name="Gouzy J."/>
            <person name="Langlade N."/>
            <person name="Munos S."/>
        </authorList>
    </citation>
    <scope>NUCLEOTIDE SEQUENCE</scope>
    <source>
        <tissue evidence="1">Leaves</tissue>
    </source>
</reference>
<reference evidence="1" key="1">
    <citation type="journal article" date="2017" name="Nature">
        <title>The sunflower genome provides insights into oil metabolism, flowering and Asterid evolution.</title>
        <authorList>
            <person name="Badouin H."/>
            <person name="Gouzy J."/>
            <person name="Grassa C.J."/>
            <person name="Murat F."/>
            <person name="Staton S.E."/>
            <person name="Cottret L."/>
            <person name="Lelandais-Briere C."/>
            <person name="Owens G.L."/>
            <person name="Carrere S."/>
            <person name="Mayjonade B."/>
            <person name="Legrand L."/>
            <person name="Gill N."/>
            <person name="Kane N.C."/>
            <person name="Bowers J.E."/>
            <person name="Hubner S."/>
            <person name="Bellec A."/>
            <person name="Berard A."/>
            <person name="Berges H."/>
            <person name="Blanchet N."/>
            <person name="Boniface M.C."/>
            <person name="Brunel D."/>
            <person name="Catrice O."/>
            <person name="Chaidir N."/>
            <person name="Claudel C."/>
            <person name="Donnadieu C."/>
            <person name="Faraut T."/>
            <person name="Fievet G."/>
            <person name="Helmstetter N."/>
            <person name="King M."/>
            <person name="Knapp S.J."/>
            <person name="Lai Z."/>
            <person name="Le Paslier M.C."/>
            <person name="Lippi Y."/>
            <person name="Lorenzon L."/>
            <person name="Mandel J.R."/>
            <person name="Marage G."/>
            <person name="Marchand G."/>
            <person name="Marquand E."/>
            <person name="Bret-Mestries E."/>
            <person name="Morien E."/>
            <person name="Nambeesan S."/>
            <person name="Nguyen T."/>
            <person name="Pegot-Espagnet P."/>
            <person name="Pouilly N."/>
            <person name="Raftis F."/>
            <person name="Sallet E."/>
            <person name="Schiex T."/>
            <person name="Thomas J."/>
            <person name="Vandecasteele C."/>
            <person name="Vares D."/>
            <person name="Vear F."/>
            <person name="Vautrin S."/>
            <person name="Crespi M."/>
            <person name="Mangin B."/>
            <person name="Burke J.M."/>
            <person name="Salse J."/>
            <person name="Munos S."/>
            <person name="Vincourt P."/>
            <person name="Rieseberg L.H."/>
            <person name="Langlade N.B."/>
        </authorList>
    </citation>
    <scope>NUCLEOTIDE SEQUENCE</scope>
    <source>
        <tissue evidence="1">Leaves</tissue>
    </source>
</reference>
<comment type="caution">
    <text evidence="1">The sequence shown here is derived from an EMBL/GenBank/DDBJ whole genome shotgun (WGS) entry which is preliminary data.</text>
</comment>
<dbReference type="Gramene" id="mRNA:HanXRQr2_Chr11g0507261">
    <property type="protein sequence ID" value="mRNA:HanXRQr2_Chr11g0507261"/>
    <property type="gene ID" value="HanXRQr2_Chr11g0507261"/>
</dbReference>